<dbReference type="SUPFAM" id="SSF48498">
    <property type="entry name" value="Tetracyclin repressor-like, C-terminal domain"/>
    <property type="match status" value="1"/>
</dbReference>
<dbReference type="PANTHER" id="PTHR30055:SF234">
    <property type="entry name" value="HTH-TYPE TRANSCRIPTIONAL REGULATOR BETI"/>
    <property type="match status" value="1"/>
</dbReference>
<dbReference type="InterPro" id="IPR050109">
    <property type="entry name" value="HTH-type_TetR-like_transc_reg"/>
</dbReference>
<feature type="DNA-binding region" description="H-T-H motif" evidence="4">
    <location>
        <begin position="29"/>
        <end position="48"/>
    </location>
</feature>
<evidence type="ECO:0000256" key="1">
    <source>
        <dbReference type="ARBA" id="ARBA00023015"/>
    </source>
</evidence>
<dbReference type="Proteomes" id="UP001209083">
    <property type="component" value="Chromosome"/>
</dbReference>
<keyword evidence="3" id="KW-0804">Transcription</keyword>
<sequence length="203" mass="22419">MTSRSLNKRQALITATRRVAGQRGLASTTVRDIALEAAVSAGSVLYHYPTLDQLLAEAVDDVLDEFHRSRIAAVELVADPCEKLRVMIVHGVPDRITDSLRIVYESSAYVRAHPELLPMFRTIMQRQLSLYRQVLEIGVGLGAFRPRAPLAAVAQNILALEDAYDYYAVAGDRIPVAVARANIIGYAELVLDCDLAEKTTKRE</sequence>
<dbReference type="RefSeq" id="WP_349640018.1">
    <property type="nucleotide sequence ID" value="NZ_CP090958.1"/>
</dbReference>
<protein>
    <submittedName>
        <fullName evidence="6">TetR family transcriptional regulator</fullName>
    </submittedName>
</protein>
<organism evidence="6 7">
    <name type="scientific">Saxibacter everestensis</name>
    <dbReference type="NCBI Taxonomy" id="2909229"/>
    <lineage>
        <taxon>Bacteria</taxon>
        <taxon>Bacillati</taxon>
        <taxon>Actinomycetota</taxon>
        <taxon>Actinomycetes</taxon>
        <taxon>Micrococcales</taxon>
        <taxon>Brevibacteriaceae</taxon>
        <taxon>Saxibacter</taxon>
    </lineage>
</organism>
<evidence type="ECO:0000313" key="7">
    <source>
        <dbReference type="Proteomes" id="UP001209083"/>
    </source>
</evidence>
<keyword evidence="7" id="KW-1185">Reference proteome</keyword>
<dbReference type="SUPFAM" id="SSF46689">
    <property type="entry name" value="Homeodomain-like"/>
    <property type="match status" value="1"/>
</dbReference>
<dbReference type="InterPro" id="IPR009057">
    <property type="entry name" value="Homeodomain-like_sf"/>
</dbReference>
<dbReference type="InterPro" id="IPR036271">
    <property type="entry name" value="Tet_transcr_reg_TetR-rel_C_sf"/>
</dbReference>
<accession>A0ABY8QW83</accession>
<dbReference type="EMBL" id="CP090958">
    <property type="protein sequence ID" value="WGW13203.1"/>
    <property type="molecule type" value="Genomic_DNA"/>
</dbReference>
<evidence type="ECO:0000256" key="4">
    <source>
        <dbReference type="PROSITE-ProRule" id="PRU00335"/>
    </source>
</evidence>
<dbReference type="Gene3D" id="1.10.357.10">
    <property type="entry name" value="Tetracycline Repressor, domain 2"/>
    <property type="match status" value="1"/>
</dbReference>
<dbReference type="PANTHER" id="PTHR30055">
    <property type="entry name" value="HTH-TYPE TRANSCRIPTIONAL REGULATOR RUTR"/>
    <property type="match status" value="1"/>
</dbReference>
<reference evidence="6 7" key="1">
    <citation type="submission" date="2023-05" db="EMBL/GenBank/DDBJ databases">
        <title>Lithophilousrod everest ZFBP1038 complete genpme.</title>
        <authorList>
            <person name="Tian M."/>
        </authorList>
    </citation>
    <scope>NUCLEOTIDE SEQUENCE [LARGE SCALE GENOMIC DNA]</scope>
    <source>
        <strain evidence="6 7">ZFBP1038</strain>
    </source>
</reference>
<dbReference type="InterPro" id="IPR001647">
    <property type="entry name" value="HTH_TetR"/>
</dbReference>
<dbReference type="PROSITE" id="PS50977">
    <property type="entry name" value="HTH_TETR_2"/>
    <property type="match status" value="1"/>
</dbReference>
<proteinExistence type="predicted"/>
<keyword evidence="2 4" id="KW-0238">DNA-binding</keyword>
<gene>
    <name evidence="6" type="ORF">LWF01_05395</name>
</gene>
<evidence type="ECO:0000256" key="2">
    <source>
        <dbReference type="ARBA" id="ARBA00023125"/>
    </source>
</evidence>
<evidence type="ECO:0000313" key="6">
    <source>
        <dbReference type="EMBL" id="WGW13203.1"/>
    </source>
</evidence>
<evidence type="ECO:0000256" key="3">
    <source>
        <dbReference type="ARBA" id="ARBA00023163"/>
    </source>
</evidence>
<keyword evidence="1" id="KW-0805">Transcription regulation</keyword>
<evidence type="ECO:0000259" key="5">
    <source>
        <dbReference type="PROSITE" id="PS50977"/>
    </source>
</evidence>
<dbReference type="Pfam" id="PF00440">
    <property type="entry name" value="TetR_N"/>
    <property type="match status" value="1"/>
</dbReference>
<name>A0ABY8QW83_9MICO</name>
<feature type="domain" description="HTH tetR-type" evidence="5">
    <location>
        <begin position="6"/>
        <end position="66"/>
    </location>
</feature>